<evidence type="ECO:0000256" key="6">
    <source>
        <dbReference type="ARBA" id="ARBA00026176"/>
    </source>
</evidence>
<evidence type="ECO:0000256" key="3">
    <source>
        <dbReference type="ARBA" id="ARBA00023002"/>
    </source>
</evidence>
<dbReference type="Pfam" id="PF00578">
    <property type="entry name" value="AhpC-TSA"/>
    <property type="match status" value="1"/>
</dbReference>
<sequence length="219" mass="24162">MINLGDVFPNFSADSTEGPIKLHSYLGDKWGIIFSHPSDYTPVCTTELGTVAKMMPEFTKRNVKVMAISCDTVEDHLGWIKDVQAYNNLTGDFPYPIIADPDRDLAVTLGMIDPDEKTASGMPLTCRAVFIVGPDKKLKLSILYPATTGRNFNEILRVIDSLQLTADKKVATPSGWCNGDNCMVLPSIPADEAKKMFPEHKVVQVPSGKEYIRTTPQPQ</sequence>
<dbReference type="Gene3D" id="3.40.30.10">
    <property type="entry name" value="Glutaredoxin"/>
    <property type="match status" value="1"/>
</dbReference>
<reference evidence="12" key="1">
    <citation type="submission" date="2015-09" db="EMBL/GenBank/DDBJ databases">
        <title>Scylla olivacea transcriptome.</title>
        <authorList>
            <person name="Ikhwanuddin M."/>
        </authorList>
    </citation>
    <scope>NUCLEOTIDE SEQUENCE</scope>
</reference>
<feature type="domain" description="Thioredoxin" evidence="11">
    <location>
        <begin position="2"/>
        <end position="164"/>
    </location>
</feature>
<dbReference type="SUPFAM" id="SSF52833">
    <property type="entry name" value="Thioredoxin-like"/>
    <property type="match status" value="1"/>
</dbReference>
<keyword evidence="1 9" id="KW-0575">Peroxidase</keyword>
<evidence type="ECO:0000256" key="2">
    <source>
        <dbReference type="ARBA" id="ARBA00022862"/>
    </source>
</evidence>
<dbReference type="FunFam" id="3.30.1020.10:FF:000001">
    <property type="entry name" value="1-Cys peroxiredoxin"/>
    <property type="match status" value="1"/>
</dbReference>
<keyword evidence="4 9" id="KW-0676">Redox-active center</keyword>
<comment type="catalytic activity">
    <reaction evidence="8">
        <text>a hydroperoxide + [protein]-dithiol = [protein]-disulfide + an alcohol + H2O</text>
        <dbReference type="Rhea" id="RHEA:10008"/>
        <dbReference type="Rhea" id="RHEA-COMP:10593"/>
        <dbReference type="Rhea" id="RHEA-COMP:10594"/>
        <dbReference type="ChEBI" id="CHEBI:15377"/>
        <dbReference type="ChEBI" id="CHEBI:29950"/>
        <dbReference type="ChEBI" id="CHEBI:30879"/>
        <dbReference type="ChEBI" id="CHEBI:35924"/>
        <dbReference type="ChEBI" id="CHEBI:50058"/>
    </reaction>
</comment>
<accession>A0A0N7ZD97</accession>
<evidence type="ECO:0000256" key="10">
    <source>
        <dbReference type="PIRSR" id="PIRSR000239-1"/>
    </source>
</evidence>
<dbReference type="FunFam" id="3.40.30.10:FF:000011">
    <property type="entry name" value="Peroxiredoxin PRX1"/>
    <property type="match status" value="1"/>
</dbReference>
<dbReference type="AlphaFoldDB" id="A0A0N7ZD97"/>
<evidence type="ECO:0000313" key="12">
    <source>
        <dbReference type="EMBL" id="JAI66640.1"/>
    </source>
</evidence>
<dbReference type="InterPro" id="IPR045020">
    <property type="entry name" value="PRX_1cys"/>
</dbReference>
<comment type="function">
    <text evidence="7">Thiol-specific peroxidase that catalyzes the reduction of hydrogen peroxide and organic hydroperoxides to water and alcohols, respectively. Plays a role in cell protection against oxidative stress by detoxifying peroxides.</text>
</comment>
<dbReference type="PROSITE" id="PS51352">
    <property type="entry name" value="THIOREDOXIN_2"/>
    <property type="match status" value="1"/>
</dbReference>
<proteinExistence type="inferred from homology"/>
<dbReference type="GO" id="GO:0005739">
    <property type="term" value="C:mitochondrion"/>
    <property type="evidence" value="ECO:0007669"/>
    <property type="project" value="TreeGrafter"/>
</dbReference>
<feature type="active site" description="Cysteine sulfenic acid (-SOH) intermediate; for peroxidase activity" evidence="10">
    <location>
        <position position="44"/>
    </location>
</feature>
<evidence type="ECO:0000256" key="5">
    <source>
        <dbReference type="ARBA" id="ARBA00025719"/>
    </source>
</evidence>
<dbReference type="GO" id="GO:0051920">
    <property type="term" value="F:peroxiredoxin activity"/>
    <property type="evidence" value="ECO:0007669"/>
    <property type="project" value="InterPro"/>
</dbReference>
<comment type="similarity">
    <text evidence="5">Belongs to the peroxiredoxin family. Prx6 subfamily.</text>
</comment>
<dbReference type="GO" id="GO:0045454">
    <property type="term" value="P:cell redox homeostasis"/>
    <property type="evidence" value="ECO:0007669"/>
    <property type="project" value="TreeGrafter"/>
</dbReference>
<evidence type="ECO:0000256" key="8">
    <source>
        <dbReference type="ARBA" id="ARBA00051132"/>
    </source>
</evidence>
<keyword evidence="3 9" id="KW-0560">Oxidoreductase</keyword>
<keyword evidence="2 9" id="KW-0049">Antioxidant</keyword>
<evidence type="ECO:0000256" key="7">
    <source>
        <dbReference type="ARBA" id="ARBA00037420"/>
    </source>
</evidence>
<evidence type="ECO:0000256" key="4">
    <source>
        <dbReference type="ARBA" id="ARBA00023284"/>
    </source>
</evidence>
<dbReference type="InterPro" id="IPR000866">
    <property type="entry name" value="AhpC/TSA"/>
</dbReference>
<dbReference type="GO" id="GO:0005829">
    <property type="term" value="C:cytosol"/>
    <property type="evidence" value="ECO:0007669"/>
    <property type="project" value="TreeGrafter"/>
</dbReference>
<dbReference type="Pfam" id="PF10417">
    <property type="entry name" value="1-cysPrx_C"/>
    <property type="match status" value="1"/>
</dbReference>
<organism evidence="12">
    <name type="scientific">Scylla olivacea</name>
    <name type="common">Orange mud crab</name>
    <name type="synonym">Cancer olivacea</name>
    <dbReference type="NCBI Taxonomy" id="85551"/>
    <lineage>
        <taxon>Eukaryota</taxon>
        <taxon>Metazoa</taxon>
        <taxon>Ecdysozoa</taxon>
        <taxon>Arthropoda</taxon>
        <taxon>Crustacea</taxon>
        <taxon>Multicrustacea</taxon>
        <taxon>Malacostraca</taxon>
        <taxon>Eumalacostraca</taxon>
        <taxon>Eucarida</taxon>
        <taxon>Decapoda</taxon>
        <taxon>Pleocyemata</taxon>
        <taxon>Brachyura</taxon>
        <taxon>Eubrachyura</taxon>
        <taxon>Portunoidea</taxon>
        <taxon>Portunidae</taxon>
        <taxon>Portuninae</taxon>
        <taxon>Scylla</taxon>
    </lineage>
</organism>
<evidence type="ECO:0000256" key="1">
    <source>
        <dbReference type="ARBA" id="ARBA00022559"/>
    </source>
</evidence>
<dbReference type="PIRSF" id="PIRSF000239">
    <property type="entry name" value="AHPC"/>
    <property type="match status" value="1"/>
</dbReference>
<dbReference type="PANTHER" id="PTHR43503">
    <property type="entry name" value="MCG48959-RELATED"/>
    <property type="match status" value="1"/>
</dbReference>
<protein>
    <recommendedName>
        <fullName evidence="6">1-Cys peroxiredoxin</fullName>
    </recommendedName>
</protein>
<dbReference type="Gene3D" id="3.30.1020.10">
    <property type="entry name" value="Antioxidant, Horf6, Chain A, domain2"/>
    <property type="match status" value="1"/>
</dbReference>
<dbReference type="InterPro" id="IPR036249">
    <property type="entry name" value="Thioredoxin-like_sf"/>
</dbReference>
<dbReference type="InterPro" id="IPR013766">
    <property type="entry name" value="Thioredoxin_domain"/>
</dbReference>
<evidence type="ECO:0000259" key="11">
    <source>
        <dbReference type="PROSITE" id="PS51352"/>
    </source>
</evidence>
<dbReference type="InterPro" id="IPR024706">
    <property type="entry name" value="Peroxiredoxin_AhpC-typ"/>
</dbReference>
<dbReference type="CDD" id="cd03016">
    <property type="entry name" value="PRX_1cys"/>
    <property type="match status" value="1"/>
</dbReference>
<dbReference type="PANTHER" id="PTHR43503:SF4">
    <property type="entry name" value="PEROXIREDOXIN-6"/>
    <property type="match status" value="1"/>
</dbReference>
<name>A0A0N7ZD97_SCYOL</name>
<evidence type="ECO:0000256" key="9">
    <source>
        <dbReference type="PIRNR" id="PIRNR000239"/>
    </source>
</evidence>
<dbReference type="EMBL" id="GDRN01048676">
    <property type="protein sequence ID" value="JAI66640.1"/>
    <property type="molecule type" value="Transcribed_RNA"/>
</dbReference>
<dbReference type="InterPro" id="IPR019479">
    <property type="entry name" value="Peroxiredoxin_C"/>
</dbReference>